<proteinExistence type="predicted"/>
<keyword evidence="3" id="KW-1185">Reference proteome</keyword>
<comment type="caution">
    <text evidence="2">The sequence shown here is derived from an EMBL/GenBank/DDBJ whole genome shotgun (WGS) entry which is preliminary data.</text>
</comment>
<accession>A0A9P4Q8A5</accession>
<sequence length="296" mass="33407">MEADLDKHMKFFNEKETIRSRVGEPHTLAASPPVYSSLALGKKSLDLEKHLDDDAASVDRFERTLRNSFKKRLLEAFYDTLAFGRFTDTVLLPEIRNLMFMVMIQELKTQTVTTNDFMAEGNEQMKGITFTTGTAHKVVLQETPKVFVVSRVTDTIGELFWRFAVAMSASRLCISLSNEELLKTNCSLQALDEAAMNTLRILFTSEDTISVNPKFFELHTYLANFQLLQIRSCSLKPRCWYSTFHKSIDMLEDLVELQKVIASRAYDNGEHPLLPPSPPTNPPISVANSLSGPGTT</sequence>
<name>A0A9P4Q8A5_9PEZI</name>
<dbReference type="EMBL" id="MU003782">
    <property type="protein sequence ID" value="KAF2722433.1"/>
    <property type="molecule type" value="Genomic_DNA"/>
</dbReference>
<reference evidence="2" key="1">
    <citation type="journal article" date="2020" name="Stud. Mycol.">
        <title>101 Dothideomycetes genomes: a test case for predicting lifestyles and emergence of pathogens.</title>
        <authorList>
            <person name="Haridas S."/>
            <person name="Albert R."/>
            <person name="Binder M."/>
            <person name="Bloem J."/>
            <person name="Labutti K."/>
            <person name="Salamov A."/>
            <person name="Andreopoulos B."/>
            <person name="Baker S."/>
            <person name="Barry K."/>
            <person name="Bills G."/>
            <person name="Bluhm B."/>
            <person name="Cannon C."/>
            <person name="Castanera R."/>
            <person name="Culley D."/>
            <person name="Daum C."/>
            <person name="Ezra D."/>
            <person name="Gonzalez J."/>
            <person name="Henrissat B."/>
            <person name="Kuo A."/>
            <person name="Liang C."/>
            <person name="Lipzen A."/>
            <person name="Lutzoni F."/>
            <person name="Magnuson J."/>
            <person name="Mondo S."/>
            <person name="Nolan M."/>
            <person name="Ohm R."/>
            <person name="Pangilinan J."/>
            <person name="Park H.-J."/>
            <person name="Ramirez L."/>
            <person name="Alfaro M."/>
            <person name="Sun H."/>
            <person name="Tritt A."/>
            <person name="Yoshinaga Y."/>
            <person name="Zwiers L.-H."/>
            <person name="Turgeon B."/>
            <person name="Goodwin S."/>
            <person name="Spatafora J."/>
            <person name="Crous P."/>
            <person name="Grigoriev I."/>
        </authorList>
    </citation>
    <scope>NUCLEOTIDE SEQUENCE</scope>
    <source>
        <strain evidence="2">CBS 116435</strain>
    </source>
</reference>
<gene>
    <name evidence="2" type="ORF">K431DRAFT_44343</name>
</gene>
<dbReference type="Proteomes" id="UP000799441">
    <property type="component" value="Unassembled WGS sequence"/>
</dbReference>
<protein>
    <submittedName>
        <fullName evidence="2">Uncharacterized protein</fullName>
    </submittedName>
</protein>
<feature type="compositionally biased region" description="Polar residues" evidence="1">
    <location>
        <begin position="286"/>
        <end position="296"/>
    </location>
</feature>
<evidence type="ECO:0000256" key="1">
    <source>
        <dbReference type="SAM" id="MobiDB-lite"/>
    </source>
</evidence>
<evidence type="ECO:0000313" key="3">
    <source>
        <dbReference type="Proteomes" id="UP000799441"/>
    </source>
</evidence>
<feature type="region of interest" description="Disordered" evidence="1">
    <location>
        <begin position="268"/>
        <end position="296"/>
    </location>
</feature>
<organism evidence="2 3">
    <name type="scientific">Polychaeton citri CBS 116435</name>
    <dbReference type="NCBI Taxonomy" id="1314669"/>
    <lineage>
        <taxon>Eukaryota</taxon>
        <taxon>Fungi</taxon>
        <taxon>Dikarya</taxon>
        <taxon>Ascomycota</taxon>
        <taxon>Pezizomycotina</taxon>
        <taxon>Dothideomycetes</taxon>
        <taxon>Dothideomycetidae</taxon>
        <taxon>Capnodiales</taxon>
        <taxon>Capnodiaceae</taxon>
        <taxon>Polychaeton</taxon>
    </lineage>
</organism>
<evidence type="ECO:0000313" key="2">
    <source>
        <dbReference type="EMBL" id="KAF2722433.1"/>
    </source>
</evidence>
<dbReference type="AlphaFoldDB" id="A0A9P4Q8A5"/>
<feature type="compositionally biased region" description="Pro residues" evidence="1">
    <location>
        <begin position="273"/>
        <end position="282"/>
    </location>
</feature>